<comment type="caution">
    <text evidence="1">The sequence shown here is derived from an EMBL/GenBank/DDBJ whole genome shotgun (WGS) entry which is preliminary data.</text>
</comment>
<evidence type="ECO:0000313" key="2">
    <source>
        <dbReference type="Proteomes" id="UP000266861"/>
    </source>
</evidence>
<sequence length="75" mass="9163">MLKDIVRDEQPVHILKEMVRFVEKKLYERNMAKIPCGICGKRTSFDIRYCPTHAKKIYFRNWYERQKAQRIEADE</sequence>
<gene>
    <name evidence="1" type="ORF">Glove_264g40</name>
</gene>
<protein>
    <submittedName>
        <fullName evidence="1">Uncharacterized protein</fullName>
    </submittedName>
</protein>
<dbReference type="OrthoDB" id="2303126at2759"/>
<reference evidence="1 2" key="1">
    <citation type="submission" date="2018-08" db="EMBL/GenBank/DDBJ databases">
        <title>Genome and evolution of the arbuscular mycorrhizal fungus Diversispora epigaea (formerly Glomus versiforme) and its bacterial endosymbionts.</title>
        <authorList>
            <person name="Sun X."/>
            <person name="Fei Z."/>
            <person name="Harrison M."/>
        </authorList>
    </citation>
    <scope>NUCLEOTIDE SEQUENCE [LARGE SCALE GENOMIC DNA]</scope>
    <source>
        <strain evidence="1 2">IT104</strain>
    </source>
</reference>
<dbReference type="EMBL" id="PQFF01000241">
    <property type="protein sequence ID" value="RHZ70954.1"/>
    <property type="molecule type" value="Genomic_DNA"/>
</dbReference>
<organism evidence="1 2">
    <name type="scientific">Diversispora epigaea</name>
    <dbReference type="NCBI Taxonomy" id="1348612"/>
    <lineage>
        <taxon>Eukaryota</taxon>
        <taxon>Fungi</taxon>
        <taxon>Fungi incertae sedis</taxon>
        <taxon>Mucoromycota</taxon>
        <taxon>Glomeromycotina</taxon>
        <taxon>Glomeromycetes</taxon>
        <taxon>Diversisporales</taxon>
        <taxon>Diversisporaceae</taxon>
        <taxon>Diversispora</taxon>
    </lineage>
</organism>
<proteinExistence type="predicted"/>
<keyword evidence="2" id="KW-1185">Reference proteome</keyword>
<accession>A0A397IC76</accession>
<evidence type="ECO:0000313" key="1">
    <source>
        <dbReference type="EMBL" id="RHZ70954.1"/>
    </source>
</evidence>
<name>A0A397IC76_9GLOM</name>
<dbReference type="AlphaFoldDB" id="A0A397IC76"/>
<dbReference type="Proteomes" id="UP000266861">
    <property type="component" value="Unassembled WGS sequence"/>
</dbReference>